<sequence length="258" mass="28084">MVRIYGAPPYRAAVVHGGPGAPGTAGGLALGLSQFCGVLEPLQSRLSLRELLDELTAQLQEFLPAPCVLIGHSFGAWLCAMLTAERPELIRKLILVGCGPLDAAYTGQIGTRRLQNLNPKDAEEFLRLDSLLEGGGGTDADLARLGTLADKADHFQELQIQEPESFPPDSRAYGSLWPEISRLRKSGGLLDVFPKISCPIVLIQGENDPHPPAGVSAPLEHLGIPLRQHLLPRCGHNPWREQYAREPFFRILKQEVLG</sequence>
<accession>A0ABT1RWY2</accession>
<evidence type="ECO:0000259" key="1">
    <source>
        <dbReference type="Pfam" id="PF12697"/>
    </source>
</evidence>
<dbReference type="EMBL" id="JANFZH010000007">
    <property type="protein sequence ID" value="MCQ4839161.1"/>
    <property type="molecule type" value="Genomic_DNA"/>
</dbReference>
<proteinExistence type="predicted"/>
<dbReference type="InterPro" id="IPR050266">
    <property type="entry name" value="AB_hydrolase_sf"/>
</dbReference>
<protein>
    <submittedName>
        <fullName evidence="2">Alpha/beta hydrolase</fullName>
    </submittedName>
</protein>
<organism evidence="2 3">
    <name type="scientific">Neglectibacter timonensis</name>
    <dbReference type="NCBI Taxonomy" id="1776382"/>
    <lineage>
        <taxon>Bacteria</taxon>
        <taxon>Bacillati</taxon>
        <taxon>Bacillota</taxon>
        <taxon>Clostridia</taxon>
        <taxon>Eubacteriales</taxon>
        <taxon>Oscillospiraceae</taxon>
        <taxon>Neglectibacter</taxon>
    </lineage>
</organism>
<evidence type="ECO:0000313" key="2">
    <source>
        <dbReference type="EMBL" id="MCQ4839161.1"/>
    </source>
</evidence>
<evidence type="ECO:0000313" key="3">
    <source>
        <dbReference type="Proteomes" id="UP001524473"/>
    </source>
</evidence>
<dbReference type="Proteomes" id="UP001524473">
    <property type="component" value="Unassembled WGS sequence"/>
</dbReference>
<gene>
    <name evidence="2" type="ORF">NE695_04440</name>
</gene>
<dbReference type="Pfam" id="PF12697">
    <property type="entry name" value="Abhydrolase_6"/>
    <property type="match status" value="1"/>
</dbReference>
<comment type="caution">
    <text evidence="2">The sequence shown here is derived from an EMBL/GenBank/DDBJ whole genome shotgun (WGS) entry which is preliminary data.</text>
</comment>
<dbReference type="PANTHER" id="PTHR43798">
    <property type="entry name" value="MONOACYLGLYCEROL LIPASE"/>
    <property type="match status" value="1"/>
</dbReference>
<dbReference type="GeneID" id="90533962"/>
<dbReference type="InterPro" id="IPR000073">
    <property type="entry name" value="AB_hydrolase_1"/>
</dbReference>
<keyword evidence="3" id="KW-1185">Reference proteome</keyword>
<dbReference type="GO" id="GO:0016787">
    <property type="term" value="F:hydrolase activity"/>
    <property type="evidence" value="ECO:0007669"/>
    <property type="project" value="UniProtKB-KW"/>
</dbReference>
<dbReference type="Gene3D" id="3.40.50.1820">
    <property type="entry name" value="alpha/beta hydrolase"/>
    <property type="match status" value="1"/>
</dbReference>
<keyword evidence="2" id="KW-0378">Hydrolase</keyword>
<dbReference type="PANTHER" id="PTHR43798:SF33">
    <property type="entry name" value="HYDROLASE, PUTATIVE (AFU_ORTHOLOGUE AFUA_2G14860)-RELATED"/>
    <property type="match status" value="1"/>
</dbReference>
<reference evidence="2 3" key="1">
    <citation type="submission" date="2022-06" db="EMBL/GenBank/DDBJ databases">
        <title>Isolation of gut microbiota from human fecal samples.</title>
        <authorList>
            <person name="Pamer E.G."/>
            <person name="Barat B."/>
            <person name="Waligurski E."/>
            <person name="Medina S."/>
            <person name="Paddock L."/>
            <person name="Mostad J."/>
        </authorList>
    </citation>
    <scope>NUCLEOTIDE SEQUENCE [LARGE SCALE GENOMIC DNA]</scope>
    <source>
        <strain evidence="2 3">DFI.9.73</strain>
    </source>
</reference>
<dbReference type="SUPFAM" id="SSF53474">
    <property type="entry name" value="alpha/beta-Hydrolases"/>
    <property type="match status" value="1"/>
</dbReference>
<name>A0ABT1RWY2_9FIRM</name>
<dbReference type="RefSeq" id="WP_066867478.1">
    <property type="nucleotide sequence ID" value="NZ_CABKVV010000014.1"/>
</dbReference>
<feature type="domain" description="AB hydrolase-1" evidence="1">
    <location>
        <begin position="45"/>
        <end position="243"/>
    </location>
</feature>
<dbReference type="InterPro" id="IPR029058">
    <property type="entry name" value="AB_hydrolase_fold"/>
</dbReference>